<dbReference type="InterPro" id="IPR045518">
    <property type="entry name" value="2EXR"/>
</dbReference>
<feature type="domain" description="2EXR" evidence="1">
    <location>
        <begin position="10"/>
        <end position="91"/>
    </location>
</feature>
<name>A0A1L7XXI1_9HELO</name>
<dbReference type="AlphaFoldDB" id="A0A1L7XXI1"/>
<protein>
    <recommendedName>
        <fullName evidence="1">2EXR domain-containing protein</fullName>
    </recommendedName>
</protein>
<dbReference type="PANTHER" id="PTHR35910:SF6">
    <property type="entry name" value="2EXR DOMAIN-CONTAINING PROTEIN"/>
    <property type="match status" value="1"/>
</dbReference>
<dbReference type="OrthoDB" id="3513892at2759"/>
<evidence type="ECO:0000313" key="3">
    <source>
        <dbReference type="Proteomes" id="UP000184330"/>
    </source>
</evidence>
<evidence type="ECO:0000313" key="2">
    <source>
        <dbReference type="EMBL" id="CZR69710.1"/>
    </source>
</evidence>
<keyword evidence="3" id="KW-1185">Reference proteome</keyword>
<organism evidence="2 3">
    <name type="scientific">Phialocephala subalpina</name>
    <dbReference type="NCBI Taxonomy" id="576137"/>
    <lineage>
        <taxon>Eukaryota</taxon>
        <taxon>Fungi</taxon>
        <taxon>Dikarya</taxon>
        <taxon>Ascomycota</taxon>
        <taxon>Pezizomycotina</taxon>
        <taxon>Leotiomycetes</taxon>
        <taxon>Helotiales</taxon>
        <taxon>Mollisiaceae</taxon>
        <taxon>Phialocephala</taxon>
        <taxon>Phialocephala fortinii species complex</taxon>
    </lineage>
</organism>
<dbReference type="EMBL" id="FJOG01000078">
    <property type="protein sequence ID" value="CZR69710.1"/>
    <property type="molecule type" value="Genomic_DNA"/>
</dbReference>
<dbReference type="PANTHER" id="PTHR35910">
    <property type="entry name" value="2EXR DOMAIN-CONTAINING PROTEIN"/>
    <property type="match status" value="1"/>
</dbReference>
<dbReference type="Pfam" id="PF20150">
    <property type="entry name" value="2EXR"/>
    <property type="match status" value="1"/>
</dbReference>
<proteinExistence type="predicted"/>
<evidence type="ECO:0000259" key="1">
    <source>
        <dbReference type="Pfam" id="PF20150"/>
    </source>
</evidence>
<accession>A0A1L7XXI1</accession>
<sequence>MPSSKTATIFTQFSLLPSELRCKILAASCSPRILSLTYNSTTSTFQTSTPTPALLSVSREARAEALRIYTLSFGTSSCPPNIHFNPYLDTLYLPRYGEMGYDETLRDFRNIVSDPEGLLDEVQSIALDVVALEVKRPWEGYNKASLLRSFPNLQEVILVLGSSTSTASAEDEDDREMRGKEVIYFKEPKDDPERLLKVWYYFRQSFIAEEKILEEVCQAAGKPYTPFSLPTVKIRVKKLSRATIREDGFQSGV</sequence>
<dbReference type="Proteomes" id="UP000184330">
    <property type="component" value="Unassembled WGS sequence"/>
</dbReference>
<reference evidence="2 3" key="1">
    <citation type="submission" date="2016-03" db="EMBL/GenBank/DDBJ databases">
        <authorList>
            <person name="Ploux O."/>
        </authorList>
    </citation>
    <scope>NUCLEOTIDE SEQUENCE [LARGE SCALE GENOMIC DNA]</scope>
    <source>
        <strain evidence="2 3">UAMH 11012</strain>
    </source>
</reference>
<gene>
    <name evidence="2" type="ORF">PAC_19610</name>
</gene>